<dbReference type="AlphaFoldDB" id="A0A1Z5JVT3"/>
<feature type="transmembrane region" description="Helical" evidence="2">
    <location>
        <begin position="87"/>
        <end position="109"/>
    </location>
</feature>
<keyword evidence="4" id="KW-1185">Reference proteome</keyword>
<proteinExistence type="predicted"/>
<protein>
    <submittedName>
        <fullName evidence="3">Uncharacterized protein</fullName>
    </submittedName>
</protein>
<dbReference type="InParanoid" id="A0A1Z5JVT3"/>
<reference evidence="3 4" key="1">
    <citation type="journal article" date="2015" name="Plant Cell">
        <title>Oil accumulation by the oleaginous diatom Fistulifera solaris as revealed by the genome and transcriptome.</title>
        <authorList>
            <person name="Tanaka T."/>
            <person name="Maeda Y."/>
            <person name="Veluchamy A."/>
            <person name="Tanaka M."/>
            <person name="Abida H."/>
            <person name="Marechal E."/>
            <person name="Bowler C."/>
            <person name="Muto M."/>
            <person name="Sunaga Y."/>
            <person name="Tanaka M."/>
            <person name="Yoshino T."/>
            <person name="Taniguchi T."/>
            <person name="Fukuda Y."/>
            <person name="Nemoto M."/>
            <person name="Matsumoto M."/>
            <person name="Wong P.S."/>
            <person name="Aburatani S."/>
            <person name="Fujibuchi W."/>
        </authorList>
    </citation>
    <scope>NUCLEOTIDE SEQUENCE [LARGE SCALE GENOMIC DNA]</scope>
    <source>
        <strain evidence="3 4">JPCC DA0580</strain>
    </source>
</reference>
<feature type="region of interest" description="Disordered" evidence="1">
    <location>
        <begin position="7"/>
        <end position="30"/>
    </location>
</feature>
<evidence type="ECO:0000256" key="1">
    <source>
        <dbReference type="SAM" id="MobiDB-lite"/>
    </source>
</evidence>
<dbReference type="EMBL" id="BDSP01000124">
    <property type="protein sequence ID" value="GAX18147.1"/>
    <property type="molecule type" value="Genomic_DNA"/>
</dbReference>
<organism evidence="3 4">
    <name type="scientific">Fistulifera solaris</name>
    <name type="common">Oleaginous diatom</name>
    <dbReference type="NCBI Taxonomy" id="1519565"/>
    <lineage>
        <taxon>Eukaryota</taxon>
        <taxon>Sar</taxon>
        <taxon>Stramenopiles</taxon>
        <taxon>Ochrophyta</taxon>
        <taxon>Bacillariophyta</taxon>
        <taxon>Bacillariophyceae</taxon>
        <taxon>Bacillariophycidae</taxon>
        <taxon>Naviculales</taxon>
        <taxon>Naviculaceae</taxon>
        <taxon>Fistulifera</taxon>
    </lineage>
</organism>
<keyword evidence="2" id="KW-0812">Transmembrane</keyword>
<sequence length="245" mass="27023">MDNEQLVMIDLEKGTPSDSDPITEAHPADQSDIPIKSENCAASLSLADAHLVTKDGNIASAETTFNHLGQKSDRAAVPRALSRRSSLCWGICLLTTSVAILLSILGTIAREDFATPIAHPELNDVIDYLLSHNISSHKDLTSEKSPRHLAARWLVETDPAELPLPLHYDYLYVTRYVMALNYFALNGDDWTVKVNFMTGKHVCHWNDAKHAYGSKGVETGGLLCGDSGMPEVLDLGKFCREMHFF</sequence>
<name>A0A1Z5JVT3_FISSO</name>
<dbReference type="OrthoDB" id="56646at2759"/>
<comment type="caution">
    <text evidence="3">The sequence shown here is derived from an EMBL/GenBank/DDBJ whole genome shotgun (WGS) entry which is preliminary data.</text>
</comment>
<dbReference type="Proteomes" id="UP000198406">
    <property type="component" value="Unassembled WGS sequence"/>
</dbReference>
<accession>A0A1Z5JVT3</accession>
<evidence type="ECO:0000313" key="3">
    <source>
        <dbReference type="EMBL" id="GAX18147.1"/>
    </source>
</evidence>
<evidence type="ECO:0000313" key="4">
    <source>
        <dbReference type="Proteomes" id="UP000198406"/>
    </source>
</evidence>
<keyword evidence="2" id="KW-0472">Membrane</keyword>
<evidence type="ECO:0000256" key="2">
    <source>
        <dbReference type="SAM" id="Phobius"/>
    </source>
</evidence>
<gene>
    <name evidence="3" type="ORF">FisN_25Hu129</name>
</gene>
<keyword evidence="2" id="KW-1133">Transmembrane helix</keyword>